<feature type="signal peptide" evidence="1">
    <location>
        <begin position="1"/>
        <end position="34"/>
    </location>
</feature>
<keyword evidence="4" id="KW-1185">Reference proteome</keyword>
<dbReference type="EC" id="3.1.-.-" evidence="3"/>
<dbReference type="RefSeq" id="WP_138788452.1">
    <property type="nucleotide sequence ID" value="NZ_JBHTGQ010000014.1"/>
</dbReference>
<dbReference type="EMBL" id="JBHTGQ010000014">
    <property type="protein sequence ID" value="MFC7749481.1"/>
    <property type="molecule type" value="Genomic_DNA"/>
</dbReference>
<dbReference type="InterPro" id="IPR051918">
    <property type="entry name" value="STPP_CPPED1"/>
</dbReference>
<sequence>MLRNRPDRWSGLLLFAAAALAAAVNLSASVPPLAAPAPAEAVPPAGPASAADTPLLTFAVLSDLHVSARHPESQRLFRQALLDYRSVKPDLDLLVLNGDLTEGAPEDYRALRRILGEVPHAPVHAVMGNHDFYGMWRQRDGHYDYGGRLSPDWSSGKAVSLFQRSFGYGAPYHHVWLRDRLFVFLSGERYRDEDGTVGEDAYLSERQMIWLKHRLHEHSHRPGPKPRPVFAFIHQPLPGTVGGSSERGIVQHTELRNLLSRFPELILFTGHTHRLAGGDQYVQGPFAMIGCSSVRRVNGADDKPVAEARSESLYAEVYADRTVLTAREHVSGTWIGSPRVIRP</sequence>
<gene>
    <name evidence="3" type="ORF">ACFQWB_05915</name>
</gene>
<dbReference type="SUPFAM" id="SSF56300">
    <property type="entry name" value="Metallo-dependent phosphatases"/>
    <property type="match status" value="1"/>
</dbReference>
<evidence type="ECO:0000259" key="2">
    <source>
        <dbReference type="Pfam" id="PF00149"/>
    </source>
</evidence>
<feature type="domain" description="Calcineurin-like phosphoesterase" evidence="2">
    <location>
        <begin position="57"/>
        <end position="274"/>
    </location>
</feature>
<comment type="caution">
    <text evidence="3">The sequence shown here is derived from an EMBL/GenBank/DDBJ whole genome shotgun (WGS) entry which is preliminary data.</text>
</comment>
<dbReference type="PANTHER" id="PTHR43143">
    <property type="entry name" value="METALLOPHOSPHOESTERASE, CALCINEURIN SUPERFAMILY"/>
    <property type="match status" value="1"/>
</dbReference>
<name>A0ABW2V3W5_9BACL</name>
<evidence type="ECO:0000256" key="1">
    <source>
        <dbReference type="SAM" id="SignalP"/>
    </source>
</evidence>
<dbReference type="Proteomes" id="UP001596528">
    <property type="component" value="Unassembled WGS sequence"/>
</dbReference>
<dbReference type="GO" id="GO:0016787">
    <property type="term" value="F:hydrolase activity"/>
    <property type="evidence" value="ECO:0007669"/>
    <property type="project" value="UniProtKB-KW"/>
</dbReference>
<feature type="chain" id="PRO_5047265609" evidence="1">
    <location>
        <begin position="35"/>
        <end position="343"/>
    </location>
</feature>
<reference evidence="4" key="1">
    <citation type="journal article" date="2019" name="Int. J. Syst. Evol. Microbiol.">
        <title>The Global Catalogue of Microorganisms (GCM) 10K type strain sequencing project: providing services to taxonomists for standard genome sequencing and annotation.</title>
        <authorList>
            <consortium name="The Broad Institute Genomics Platform"/>
            <consortium name="The Broad Institute Genome Sequencing Center for Infectious Disease"/>
            <person name="Wu L."/>
            <person name="Ma J."/>
        </authorList>
    </citation>
    <scope>NUCLEOTIDE SEQUENCE [LARGE SCALE GENOMIC DNA]</scope>
    <source>
        <strain evidence="4">JCM 18657</strain>
    </source>
</reference>
<proteinExistence type="predicted"/>
<organism evidence="3 4">
    <name type="scientific">Paenibacillus thermoaerophilus</name>
    <dbReference type="NCBI Taxonomy" id="1215385"/>
    <lineage>
        <taxon>Bacteria</taxon>
        <taxon>Bacillati</taxon>
        <taxon>Bacillota</taxon>
        <taxon>Bacilli</taxon>
        <taxon>Bacillales</taxon>
        <taxon>Paenibacillaceae</taxon>
        <taxon>Paenibacillus</taxon>
    </lineage>
</organism>
<dbReference type="Gene3D" id="3.60.21.10">
    <property type="match status" value="1"/>
</dbReference>
<dbReference type="PANTHER" id="PTHR43143:SF1">
    <property type="entry name" value="SERINE_THREONINE-PROTEIN PHOSPHATASE CPPED1"/>
    <property type="match status" value="1"/>
</dbReference>
<protein>
    <submittedName>
        <fullName evidence="3">Metallophosphoesterase family protein</fullName>
        <ecNumber evidence="3">3.1.-.-</ecNumber>
    </submittedName>
</protein>
<dbReference type="InterPro" id="IPR004843">
    <property type="entry name" value="Calcineurin-like_PHP"/>
</dbReference>
<evidence type="ECO:0000313" key="4">
    <source>
        <dbReference type="Proteomes" id="UP001596528"/>
    </source>
</evidence>
<keyword evidence="1" id="KW-0732">Signal</keyword>
<dbReference type="Pfam" id="PF00149">
    <property type="entry name" value="Metallophos"/>
    <property type="match status" value="1"/>
</dbReference>
<accession>A0ABW2V3W5</accession>
<dbReference type="InterPro" id="IPR029052">
    <property type="entry name" value="Metallo-depent_PP-like"/>
</dbReference>
<evidence type="ECO:0000313" key="3">
    <source>
        <dbReference type="EMBL" id="MFC7749481.1"/>
    </source>
</evidence>
<keyword evidence="3" id="KW-0378">Hydrolase</keyword>